<comment type="subcellular location">
    <subcellularLocation>
        <location evidence="1">Secreted</location>
    </subcellularLocation>
</comment>
<dbReference type="GO" id="GO:0005975">
    <property type="term" value="P:carbohydrate metabolic process"/>
    <property type="evidence" value="ECO:0007669"/>
    <property type="project" value="InterPro"/>
</dbReference>
<dbReference type="Proteomes" id="UP000476064">
    <property type="component" value="Chromosome"/>
</dbReference>
<dbReference type="SUPFAM" id="SSF88713">
    <property type="entry name" value="Glycoside hydrolase/deacetylase"/>
    <property type="match status" value="1"/>
</dbReference>
<dbReference type="AlphaFoldDB" id="A0A6C0FU91"/>
<dbReference type="GO" id="GO:0005576">
    <property type="term" value="C:extracellular region"/>
    <property type="evidence" value="ECO:0007669"/>
    <property type="project" value="UniProtKB-SubCell"/>
</dbReference>
<dbReference type="RefSeq" id="WP_162355099.1">
    <property type="nucleotide sequence ID" value="NZ_CP048209.1"/>
</dbReference>
<evidence type="ECO:0000313" key="4">
    <source>
        <dbReference type="EMBL" id="QHT59031.1"/>
    </source>
</evidence>
<gene>
    <name evidence="4" type="ORF">GXP70_03000</name>
</gene>
<dbReference type="InterPro" id="IPR051398">
    <property type="entry name" value="Polysacch_Deacetylase"/>
</dbReference>
<keyword evidence="2" id="KW-0732">Signal</keyword>
<dbReference type="PANTHER" id="PTHR34216">
    <property type="match status" value="1"/>
</dbReference>
<feature type="domain" description="NodB homology" evidence="3">
    <location>
        <begin position="109"/>
        <end position="267"/>
    </location>
</feature>
<dbReference type="InterPro" id="IPR002509">
    <property type="entry name" value="NODB_dom"/>
</dbReference>
<dbReference type="CDD" id="cd10918">
    <property type="entry name" value="CE4_NodB_like_5s_6s"/>
    <property type="match status" value="1"/>
</dbReference>
<dbReference type="Pfam" id="PF01522">
    <property type="entry name" value="Polysacc_deac_1"/>
    <property type="match status" value="1"/>
</dbReference>
<evidence type="ECO:0000256" key="1">
    <source>
        <dbReference type="ARBA" id="ARBA00004613"/>
    </source>
</evidence>
<organism evidence="4 5">
    <name type="scientific">Paenibacillus lycopersici</name>
    <dbReference type="NCBI Taxonomy" id="2704462"/>
    <lineage>
        <taxon>Bacteria</taxon>
        <taxon>Bacillati</taxon>
        <taxon>Bacillota</taxon>
        <taxon>Bacilli</taxon>
        <taxon>Bacillales</taxon>
        <taxon>Paenibacillaceae</taxon>
        <taxon>Paenibacillus</taxon>
    </lineage>
</organism>
<dbReference type="PANTHER" id="PTHR34216:SF3">
    <property type="entry name" value="POLY-BETA-1,6-N-ACETYL-D-GLUCOSAMINE N-DEACETYLASE"/>
    <property type="match status" value="1"/>
</dbReference>
<dbReference type="KEGG" id="plyc:GXP70_03000"/>
<dbReference type="PROSITE" id="PS51677">
    <property type="entry name" value="NODB"/>
    <property type="match status" value="1"/>
</dbReference>
<name>A0A6C0FU91_9BACL</name>
<evidence type="ECO:0000259" key="3">
    <source>
        <dbReference type="PROSITE" id="PS51677"/>
    </source>
</evidence>
<accession>A0A6C0FU91</accession>
<dbReference type="InterPro" id="IPR011330">
    <property type="entry name" value="Glyco_hydro/deAcase_b/a-brl"/>
</dbReference>
<dbReference type="Gene3D" id="3.20.20.370">
    <property type="entry name" value="Glycoside hydrolase/deacetylase"/>
    <property type="match status" value="1"/>
</dbReference>
<protein>
    <submittedName>
        <fullName evidence="4">Polysaccharide deacetylase family protein</fullName>
    </submittedName>
</protein>
<dbReference type="EMBL" id="CP048209">
    <property type="protein sequence ID" value="QHT59031.1"/>
    <property type="molecule type" value="Genomic_DNA"/>
</dbReference>
<dbReference type="GO" id="GO:0016810">
    <property type="term" value="F:hydrolase activity, acting on carbon-nitrogen (but not peptide) bonds"/>
    <property type="evidence" value="ECO:0007669"/>
    <property type="project" value="InterPro"/>
</dbReference>
<sequence>MRIERRMKKQLRLAWVAALLFMAASIFVTAEQLLQFKRTVAFASAEPSSARIPVLCYHSIADNGAGNDYIVSPEAFREQMAWLHEQGYRSIDMQEFGAILSGEEPSTGREVLITFDDGYRNNYTAALPVLKQYGYRATEFLVTNWVGGDAYLTWDQVKELRAAGWDIMAHTRTHPYLPLHTAKTQRDEIAGSKAAIERKLGTSVTAIAYPYGLRSEETMRIAKQSGYAYAFTFDDGWTTSEQNPYLLKRLFIAGDQTLADFERKMKS</sequence>
<evidence type="ECO:0000313" key="5">
    <source>
        <dbReference type="Proteomes" id="UP000476064"/>
    </source>
</evidence>
<keyword evidence="5" id="KW-1185">Reference proteome</keyword>
<reference evidence="4 5" key="1">
    <citation type="submission" date="2020-01" db="EMBL/GenBank/DDBJ databases">
        <title>Paenibacillus sp. nov., isolated from tomato rhizosphere.</title>
        <authorList>
            <person name="Weon H.-Y."/>
            <person name="Lee S.A."/>
        </authorList>
    </citation>
    <scope>NUCLEOTIDE SEQUENCE [LARGE SCALE GENOMIC DNA]</scope>
    <source>
        <strain evidence="4 5">12200R-189</strain>
    </source>
</reference>
<proteinExistence type="predicted"/>
<evidence type="ECO:0000256" key="2">
    <source>
        <dbReference type="ARBA" id="ARBA00022729"/>
    </source>
</evidence>